<proteinExistence type="predicted"/>
<sequence length="206" mass="23050">YTGFANPEGNEDQLYGFLLLATSCDKTLATTAAFTSIRVVCQNTLQFAMEEIKGQPPTKSIKVPHNHRFVENEVKTKLGLINTAWETFINKVKHLTQIPIEDGEVYDFYKELFIPADPKKKEQLSNKAALEIQSLMSCFKNGVGQNLTTAKGTAWGLVNAVTYYVDHDRKSSNQSTRLDSAWFGSGAQLKEKAWNAAIEKYCITES</sequence>
<dbReference type="NCBIfam" id="TIGR03299">
    <property type="entry name" value="LGT_TIGR03299"/>
    <property type="match status" value="1"/>
</dbReference>
<dbReference type="InterPro" id="IPR017686">
    <property type="entry name" value="Phg/plasmid-like_prot"/>
</dbReference>
<protein>
    <recommendedName>
        <fullName evidence="3">DUF932 domain-containing protein</fullName>
    </recommendedName>
</protein>
<dbReference type="Proteomes" id="UP000249396">
    <property type="component" value="Unassembled WGS sequence"/>
</dbReference>
<evidence type="ECO:0000313" key="1">
    <source>
        <dbReference type="EMBL" id="PZN69178.1"/>
    </source>
</evidence>
<reference evidence="1 2" key="1">
    <citation type="journal article" date="2018" name="Aquat. Microb. Ecol.">
        <title>Gammaproteobacterial methanotrophs dominate.</title>
        <authorList>
            <person name="Rissanen A.J."/>
            <person name="Saarenheimo J."/>
            <person name="Tiirola M."/>
            <person name="Peura S."/>
            <person name="Aalto S.L."/>
            <person name="Karvinen A."/>
            <person name="Nykanen H."/>
        </authorList>
    </citation>
    <scope>NUCLEOTIDE SEQUENCE [LARGE SCALE GENOMIC DNA]</scope>
    <source>
        <strain evidence="1">AMbin10</strain>
    </source>
</reference>
<dbReference type="EMBL" id="QJPH01000584">
    <property type="protein sequence ID" value="PZN69178.1"/>
    <property type="molecule type" value="Genomic_DNA"/>
</dbReference>
<dbReference type="AlphaFoldDB" id="A0A2W4QM76"/>
<accession>A0A2W4QM76</accession>
<name>A0A2W4QM76_9GAMM</name>
<organism evidence="1 2">
    <name type="scientific">Candidatus Methylumidiphilus alinenensis</name>
    <dbReference type="NCBI Taxonomy" id="2202197"/>
    <lineage>
        <taxon>Bacteria</taxon>
        <taxon>Pseudomonadati</taxon>
        <taxon>Pseudomonadota</taxon>
        <taxon>Gammaproteobacteria</taxon>
        <taxon>Methylococcales</taxon>
        <taxon>Candidatus Methylumidiphilus</taxon>
    </lineage>
</organism>
<gene>
    <name evidence="1" type="ORF">DM484_30085</name>
</gene>
<evidence type="ECO:0008006" key="3">
    <source>
        <dbReference type="Google" id="ProtNLM"/>
    </source>
</evidence>
<feature type="non-terminal residue" evidence="1">
    <location>
        <position position="1"/>
    </location>
</feature>
<dbReference type="InterPro" id="IPR026325">
    <property type="entry name" value="DUF932"/>
</dbReference>
<comment type="caution">
    <text evidence="1">The sequence shown here is derived from an EMBL/GenBank/DDBJ whole genome shotgun (WGS) entry which is preliminary data.</text>
</comment>
<evidence type="ECO:0000313" key="2">
    <source>
        <dbReference type="Proteomes" id="UP000249396"/>
    </source>
</evidence>
<dbReference type="Pfam" id="PF06067">
    <property type="entry name" value="DUF932"/>
    <property type="match status" value="1"/>
</dbReference>